<comment type="catalytic activity">
    <reaction evidence="8">
        <text>Endonucleolytic cleavage of RNA, removing extra 3' nucleotides from tRNA precursor, generating 3' termini of tRNAs. A 3'-hydroxy group is left at the tRNA terminus and a 5'-phosphoryl group is left at the trailer molecule.</text>
        <dbReference type="EC" id="3.1.26.11"/>
    </reaction>
</comment>
<keyword evidence="4 8" id="KW-0479">Metal-binding</keyword>
<dbReference type="CDD" id="cd07717">
    <property type="entry name" value="RNaseZ_ZiPD-like_MBL-fold"/>
    <property type="match status" value="1"/>
</dbReference>
<keyword evidence="6 8" id="KW-0378">Hydrolase</keyword>
<evidence type="ECO:0000256" key="8">
    <source>
        <dbReference type="HAMAP-Rule" id="MF_01818"/>
    </source>
</evidence>
<organism evidence="9 10">
    <name type="scientific">Pedobacter flavus</name>
    <dbReference type="NCBI Taxonomy" id="3113906"/>
    <lineage>
        <taxon>Bacteria</taxon>
        <taxon>Pseudomonadati</taxon>
        <taxon>Bacteroidota</taxon>
        <taxon>Sphingobacteriia</taxon>
        <taxon>Sphingobacteriales</taxon>
        <taxon>Sphingobacteriaceae</taxon>
        <taxon>Pedobacter</taxon>
    </lineage>
</organism>
<evidence type="ECO:0000313" key="9">
    <source>
        <dbReference type="EMBL" id="MEE1885669.1"/>
    </source>
</evidence>
<comment type="function">
    <text evidence="8">Zinc phosphodiesterase, which displays some tRNA 3'-processing endonuclease activity. Probably involved in tRNA maturation, by removing a 3'-trailer from precursor tRNA.</text>
</comment>
<feature type="binding site" evidence="8">
    <location>
        <position position="62"/>
    </location>
    <ligand>
        <name>Zn(2+)</name>
        <dbReference type="ChEBI" id="CHEBI:29105"/>
        <label>1</label>
        <note>catalytic</note>
    </ligand>
</feature>
<feature type="binding site" evidence="8">
    <location>
        <position position="67"/>
    </location>
    <ligand>
        <name>Zn(2+)</name>
        <dbReference type="ChEBI" id="CHEBI:29105"/>
        <label>2</label>
        <note>catalytic</note>
    </ligand>
</feature>
<evidence type="ECO:0000256" key="4">
    <source>
        <dbReference type="ARBA" id="ARBA00022723"/>
    </source>
</evidence>
<dbReference type="PANTHER" id="PTHR46018:SF2">
    <property type="entry name" value="ZINC PHOSPHODIESTERASE ELAC PROTEIN 1"/>
    <property type="match status" value="1"/>
</dbReference>
<feature type="binding site" evidence="8">
    <location>
        <position position="66"/>
    </location>
    <ligand>
        <name>Zn(2+)</name>
        <dbReference type="ChEBI" id="CHEBI:29105"/>
        <label>2</label>
        <note>catalytic</note>
    </ligand>
</feature>
<dbReference type="InterPro" id="IPR013471">
    <property type="entry name" value="RNase_Z/BN"/>
</dbReference>
<keyword evidence="5 8" id="KW-0255">Endonuclease</keyword>
<evidence type="ECO:0000256" key="2">
    <source>
        <dbReference type="ARBA" id="ARBA00022694"/>
    </source>
</evidence>
<keyword evidence="7 8" id="KW-0862">Zinc</keyword>
<dbReference type="RefSeq" id="WP_330146564.1">
    <property type="nucleotide sequence ID" value="NZ_JAZDQU010000002.1"/>
</dbReference>
<evidence type="ECO:0000256" key="7">
    <source>
        <dbReference type="ARBA" id="ARBA00022833"/>
    </source>
</evidence>
<dbReference type="EC" id="3.1.26.11" evidence="8"/>
<dbReference type="HAMAP" id="MF_01818">
    <property type="entry name" value="RNase_Z_BN"/>
    <property type="match status" value="1"/>
</dbReference>
<feature type="binding site" evidence="8">
    <location>
        <position position="212"/>
    </location>
    <ligand>
        <name>Zn(2+)</name>
        <dbReference type="ChEBI" id="CHEBI:29105"/>
        <label>2</label>
        <note>catalytic</note>
    </ligand>
</feature>
<accession>A0ABU7H2Y0</accession>
<dbReference type="NCBIfam" id="NF000801">
    <property type="entry name" value="PRK00055.1-3"/>
    <property type="match status" value="1"/>
</dbReference>
<evidence type="ECO:0000256" key="1">
    <source>
        <dbReference type="ARBA" id="ARBA00011738"/>
    </source>
</evidence>
<dbReference type="Pfam" id="PF23023">
    <property type="entry name" value="Anti-Pycsar_Apyc1"/>
    <property type="match status" value="1"/>
</dbReference>
<feature type="binding site" evidence="8">
    <location>
        <position position="212"/>
    </location>
    <ligand>
        <name>Zn(2+)</name>
        <dbReference type="ChEBI" id="CHEBI:29105"/>
        <label>1</label>
        <note>catalytic</note>
    </ligand>
</feature>
<comment type="subunit">
    <text evidence="1 8">Homodimer.</text>
</comment>
<feature type="binding site" evidence="8">
    <location>
        <position position="270"/>
    </location>
    <ligand>
        <name>Zn(2+)</name>
        <dbReference type="ChEBI" id="CHEBI:29105"/>
        <label>2</label>
        <note>catalytic</note>
    </ligand>
</feature>
<dbReference type="Proteomes" id="UP001337681">
    <property type="component" value="Unassembled WGS sequence"/>
</dbReference>
<dbReference type="EMBL" id="JAZDQU010000002">
    <property type="protein sequence ID" value="MEE1885669.1"/>
    <property type="molecule type" value="Genomic_DNA"/>
</dbReference>
<name>A0ABU7H2Y0_9SPHI</name>
<evidence type="ECO:0000256" key="3">
    <source>
        <dbReference type="ARBA" id="ARBA00022722"/>
    </source>
</evidence>
<dbReference type="GO" id="GO:0042781">
    <property type="term" value="F:3'-tRNA processing endoribonuclease activity"/>
    <property type="evidence" value="ECO:0007669"/>
    <property type="project" value="UniProtKB-EC"/>
</dbReference>
<keyword evidence="2 8" id="KW-0819">tRNA processing</keyword>
<evidence type="ECO:0000313" key="10">
    <source>
        <dbReference type="Proteomes" id="UP001337681"/>
    </source>
</evidence>
<keyword evidence="3 8" id="KW-0540">Nuclease</keyword>
<feature type="binding site" evidence="8">
    <location>
        <position position="64"/>
    </location>
    <ligand>
        <name>Zn(2+)</name>
        <dbReference type="ChEBI" id="CHEBI:29105"/>
        <label>1</label>
        <note>catalytic</note>
    </ligand>
</feature>
<dbReference type="Gene3D" id="3.60.15.10">
    <property type="entry name" value="Ribonuclease Z/Hydroxyacylglutathione hydrolase-like"/>
    <property type="match status" value="1"/>
</dbReference>
<dbReference type="SUPFAM" id="SSF56281">
    <property type="entry name" value="Metallo-hydrolase/oxidoreductase"/>
    <property type="match status" value="1"/>
</dbReference>
<reference evidence="9 10" key="1">
    <citation type="submission" date="2024-01" db="EMBL/GenBank/DDBJ databases">
        <title>Pedobacter sp. nov., isolated from oil-contaminated soil.</title>
        <authorList>
            <person name="Le N.T.T."/>
        </authorList>
    </citation>
    <scope>NUCLEOTIDE SEQUENCE [LARGE SCALE GENOMIC DNA]</scope>
    <source>
        <strain evidence="9 10">VNH31</strain>
    </source>
</reference>
<evidence type="ECO:0000256" key="6">
    <source>
        <dbReference type="ARBA" id="ARBA00022801"/>
    </source>
</evidence>
<evidence type="ECO:0000256" key="5">
    <source>
        <dbReference type="ARBA" id="ARBA00022759"/>
    </source>
</evidence>
<gene>
    <name evidence="8" type="primary">rnz</name>
    <name evidence="9" type="ORF">VRU49_09600</name>
</gene>
<dbReference type="PANTHER" id="PTHR46018">
    <property type="entry name" value="ZINC PHOSPHODIESTERASE ELAC PROTEIN 1"/>
    <property type="match status" value="1"/>
</dbReference>
<proteinExistence type="inferred from homology"/>
<comment type="similarity">
    <text evidence="8">Belongs to the RNase Z family.</text>
</comment>
<comment type="caution">
    <text evidence="9">The sequence shown here is derived from an EMBL/GenBank/DDBJ whole genome shotgun (WGS) entry which is preliminary data.</text>
</comment>
<feature type="active site" description="Proton acceptor" evidence="8">
    <location>
        <position position="66"/>
    </location>
</feature>
<comment type="cofactor">
    <cofactor evidence="8">
        <name>Zn(2+)</name>
        <dbReference type="ChEBI" id="CHEBI:29105"/>
    </cofactor>
    <text evidence="8">Binds 2 Zn(2+) ions.</text>
</comment>
<keyword evidence="10" id="KW-1185">Reference proteome</keyword>
<feature type="binding site" evidence="8">
    <location>
        <position position="142"/>
    </location>
    <ligand>
        <name>Zn(2+)</name>
        <dbReference type="ChEBI" id="CHEBI:29105"/>
        <label>1</label>
        <note>catalytic</note>
    </ligand>
</feature>
<dbReference type="InterPro" id="IPR036866">
    <property type="entry name" value="RibonucZ/Hydroxyglut_hydro"/>
</dbReference>
<sequence>MKFEIAILGSSSATPVFNRNPSAQLLNCNDNFYLIDCGEGTQQQLIKFGYKASKIDHVFITHLHGDHYFGLIGLISSLHLNGRTKALNVYGPKALEDILNIQFKYSDTVLKFPLIFNPIDGSRHSVILENKDLIVEAFPLNHRIPCTGFVFKETPHSRKLNVSELEAKAVPLNFYSMLKRGVDVTDLDGKVYKYSDFTFPPLPPRKYAYCSDTIFEETYFSYIKDSDLLYHEATFMHDLVDRAKQTFHTTSYEAALVAQKTNSKRLLIGHFSSRYKTLIPLLMEAKTVFESTELAIEGRTFQI</sequence>
<protein>
    <recommendedName>
        <fullName evidence="8">Ribonuclease Z</fullName>
        <shortName evidence="8">RNase Z</shortName>
        <ecNumber evidence="8">3.1.26.11</ecNumber>
    </recommendedName>
    <alternativeName>
        <fullName evidence="8">tRNA 3 endonuclease</fullName>
    </alternativeName>
    <alternativeName>
        <fullName evidence="8">tRNase Z</fullName>
    </alternativeName>
</protein>